<dbReference type="AlphaFoldDB" id="A0A4R2N393"/>
<sequence>MDDLFSQIRSGQKISVNTLKNNDIKIYSEKNVIAVYVRKADQTDIPVHINGNITQAYARFNSGDHKLNNIELKNLISSYNDINKDSKVIRNTGINEINSTTLAKYKQYLKVSSPASQNLVLSDLDFLKNIGAYSKNFNDNYEGLTYSGLLMFGKLETIRVFLPNYFLSYQVIENDERYSERITVDDLDDGNLFEFFLNIL</sequence>
<dbReference type="RefSeq" id="WP_132022053.1">
    <property type="nucleotide sequence ID" value="NZ_CP016605.1"/>
</dbReference>
<dbReference type="EMBL" id="SLXI01000001">
    <property type="protein sequence ID" value="TCP14299.1"/>
    <property type="molecule type" value="Genomic_DNA"/>
</dbReference>
<dbReference type="InterPro" id="IPR038461">
    <property type="entry name" value="Schlafen_AlbA_2_dom_sf"/>
</dbReference>
<protein>
    <submittedName>
        <fullName evidence="1">Uncharacterized protein</fullName>
    </submittedName>
</protein>
<evidence type="ECO:0000313" key="1">
    <source>
        <dbReference type="EMBL" id="TCP14299.1"/>
    </source>
</evidence>
<comment type="caution">
    <text evidence="1">The sequence shown here is derived from an EMBL/GenBank/DDBJ whole genome shotgun (WGS) entry which is preliminary data.</text>
</comment>
<organism evidence="1 2">
    <name type="scientific">Bisgaardia hudsonensis</name>
    <dbReference type="NCBI Taxonomy" id="109472"/>
    <lineage>
        <taxon>Bacteria</taxon>
        <taxon>Pseudomonadati</taxon>
        <taxon>Pseudomonadota</taxon>
        <taxon>Gammaproteobacteria</taxon>
        <taxon>Pasteurellales</taxon>
        <taxon>Pasteurellaceae</taxon>
        <taxon>Bisgaardia</taxon>
    </lineage>
</organism>
<evidence type="ECO:0000313" key="2">
    <source>
        <dbReference type="Proteomes" id="UP000294841"/>
    </source>
</evidence>
<dbReference type="Proteomes" id="UP000294841">
    <property type="component" value="Unassembled WGS sequence"/>
</dbReference>
<proteinExistence type="predicted"/>
<dbReference type="OrthoDB" id="5669062at2"/>
<accession>A0A4R2N393</accession>
<name>A0A4R2N393_9PAST</name>
<gene>
    <name evidence="1" type="ORF">EV697_101439</name>
</gene>
<reference evidence="1 2" key="1">
    <citation type="submission" date="2019-03" db="EMBL/GenBank/DDBJ databases">
        <title>Genomic Encyclopedia of Type Strains, Phase IV (KMG-IV): sequencing the most valuable type-strain genomes for metagenomic binning, comparative biology and taxonomic classification.</title>
        <authorList>
            <person name="Goeker M."/>
        </authorList>
    </citation>
    <scope>NUCLEOTIDE SEQUENCE [LARGE SCALE GENOMIC DNA]</scope>
    <source>
        <strain evidence="1 2">DSM 28231</strain>
    </source>
</reference>
<keyword evidence="2" id="KW-1185">Reference proteome</keyword>
<dbReference type="Gene3D" id="3.30.950.30">
    <property type="entry name" value="Schlafen, AAA domain"/>
    <property type="match status" value="1"/>
</dbReference>